<accession>A0A7R9FXZ4</accession>
<dbReference type="InterPro" id="IPR043129">
    <property type="entry name" value="ATPase_NBD"/>
</dbReference>
<dbReference type="Gene3D" id="1.20.1250.20">
    <property type="entry name" value="MFS general substrate transporter like domains"/>
    <property type="match status" value="2"/>
</dbReference>
<dbReference type="GO" id="GO:0005886">
    <property type="term" value="C:plasma membrane"/>
    <property type="evidence" value="ECO:0007669"/>
    <property type="project" value="UniProtKB-SubCell"/>
</dbReference>
<dbReference type="Pfam" id="PF07690">
    <property type="entry name" value="MFS_1"/>
    <property type="match status" value="1"/>
</dbReference>
<keyword evidence="5 7" id="KW-0472">Membrane</keyword>
<feature type="domain" description="Major facilitator superfamily (MFS) profile" evidence="8">
    <location>
        <begin position="100"/>
        <end position="529"/>
    </location>
</feature>
<evidence type="ECO:0000313" key="9">
    <source>
        <dbReference type="EMBL" id="CAD7258634.1"/>
    </source>
</evidence>
<gene>
    <name evidence="9" type="ORF">TSIB3V08_LOCUS2859</name>
</gene>
<dbReference type="EMBL" id="OC000909">
    <property type="protein sequence ID" value="CAD7258634.1"/>
    <property type="molecule type" value="Genomic_DNA"/>
</dbReference>
<dbReference type="InterPro" id="IPR036259">
    <property type="entry name" value="MFS_trans_sf"/>
</dbReference>
<dbReference type="InterPro" id="IPR050382">
    <property type="entry name" value="MFS_Na/Anion_cotransporter"/>
</dbReference>
<dbReference type="FunFam" id="1.20.1250.20:FF:000445">
    <property type="entry name" value="putative inorganic phosphate cotransporter"/>
    <property type="match status" value="1"/>
</dbReference>
<feature type="transmembrane region" description="Helical" evidence="7">
    <location>
        <begin position="474"/>
        <end position="494"/>
    </location>
</feature>
<dbReference type="InterPro" id="IPR020846">
    <property type="entry name" value="MFS_dom"/>
</dbReference>
<dbReference type="GO" id="GO:0006820">
    <property type="term" value="P:monoatomic anion transport"/>
    <property type="evidence" value="ECO:0007669"/>
    <property type="project" value="TreeGrafter"/>
</dbReference>
<reference evidence="9" key="1">
    <citation type="submission" date="2020-11" db="EMBL/GenBank/DDBJ databases">
        <authorList>
            <person name="Tran Van P."/>
        </authorList>
    </citation>
    <scope>NUCLEOTIDE SEQUENCE</scope>
</reference>
<feature type="transmembrane region" description="Helical" evidence="7">
    <location>
        <begin position="264"/>
        <end position="283"/>
    </location>
</feature>
<protein>
    <recommendedName>
        <fullName evidence="8">Major facilitator superfamily (MFS) profile domain-containing protein</fullName>
    </recommendedName>
</protein>
<dbReference type="SUPFAM" id="SSF103473">
    <property type="entry name" value="MFS general substrate transporter"/>
    <property type="match status" value="1"/>
</dbReference>
<dbReference type="PROSITE" id="PS50850">
    <property type="entry name" value="MFS"/>
    <property type="match status" value="1"/>
</dbReference>
<dbReference type="FunFam" id="3.30.420.40:FF:000111">
    <property type="entry name" value="Sedoheptulokinase"/>
    <property type="match status" value="1"/>
</dbReference>
<sequence length="1157" mass="126595">MLTSGHLHAALHAAGIGLNLGWYFSSGSPLIAVRGPIRLSWLIQGWYFSSSWPLLAVRGPFRLGWKEIQPARSSEGFAVSSTPCTLLRGGIADTKNCCKTRHVLALMGFLGIANVYAMRVNLSVAIVTMVNNSAIPQVNPTANESNVCLAPILNSTAPQPDGEFAWDEKTQGLILGCFFYGYVLTQVPGGRLAELFGGKLVFGLGILITGIFTALSPLAAKLDTWLFVALRVIEGLGEGVTFPAMHSMLAVWVPPLDRAKFASYVYAGSNFGTIISMPLSGYLCSLDFLGGWPLSFYLFGGLSVLWFVVWLFVVYDTPESNPYITTEEKVYIQTMTGQYDHTPRRNIPWKSLATSLPLWAILVTNCGQSWAFYTQLIELPTYMKNILHFDIEQNSLLTSLPYLSSWWCGILFSLLATSVVPSLGFIAVALVGCNREAVTLLLVVTGAFGGAVYAGNQMNHMALSPHYAGTMYGITNAASNMCGFLAPYAIGLLINGKETLGQWQKVFYIAAAVNIAGSIFYALFASATEQPWSYQSQEDKKIDTRSEHDIEPELFYRPVGTMPLGTNLEVQEINLGVETSMLVAFETRSKRYSKNRSITNPLFQHEQPPHLRYQRHVECALDQNHWLQVSRCALLAGSLRYVAAFSLGWGIKEDGGVRGTRLEGTNIRNCVKGGIIGLVLGIDIGTTSVKVCLVDCVTRQVTFSQSKDTQANVPSDQGSEGNKQDVPKIISALNNCVSRCPKDQLKKAKCELYKSPTTLSLLCFSLFLFRSNRVVRLGICGQMHGMLLWSDRAWDKTSSRREVIKDSVSALYTWQDTRCSPSFLSSLPPPQSHLTAYSGYGVPTLFWIARHKPDKLKLFSHAGTVQDLAVAMLCDLKEPVMSVQNAASWGYFDTTTQTWNTQILESAGFPVHLLPRVVKPGTLAGGLAESWYGIPAGTPVGAALGDLQCSVYTTMQPNVAVLNVSTSAQLAFIATPDFQPKQVADVSTVEYFPYFNDRYLAVAASLNGGNALATFVKTLQQWTHELGFNLPQAKVWERVLALAEGMGTKSSLQVIPTLLGERHAPEQNATVTNIDPGNLGLGQVFRALCSGVIQNMHSMMPREILLDNNIEKIVGIGSALTRNKVLQQEVEHWYQLPVQFVAGEDAAVGAAMSVLNV</sequence>
<keyword evidence="3 7" id="KW-0812">Transmembrane</keyword>
<evidence type="ECO:0000256" key="7">
    <source>
        <dbReference type="SAM" id="Phobius"/>
    </source>
</evidence>
<evidence type="ECO:0000256" key="2">
    <source>
        <dbReference type="ARBA" id="ARBA00022475"/>
    </source>
</evidence>
<dbReference type="GO" id="GO:0022857">
    <property type="term" value="F:transmembrane transporter activity"/>
    <property type="evidence" value="ECO:0007669"/>
    <property type="project" value="InterPro"/>
</dbReference>
<dbReference type="PANTHER" id="PTHR11662">
    <property type="entry name" value="SOLUTE CARRIER FAMILY 17"/>
    <property type="match status" value="1"/>
</dbReference>
<dbReference type="Gene3D" id="3.30.420.40">
    <property type="match status" value="2"/>
</dbReference>
<dbReference type="PANTHER" id="PTHR11662:SF399">
    <property type="entry name" value="FI19708P1-RELATED"/>
    <property type="match status" value="1"/>
</dbReference>
<feature type="transmembrane region" description="Helical" evidence="7">
    <location>
        <begin position="404"/>
        <end position="430"/>
    </location>
</feature>
<keyword evidence="2" id="KW-1003">Cell membrane</keyword>
<dbReference type="CDD" id="cd17318">
    <property type="entry name" value="MFS_SLC17"/>
    <property type="match status" value="1"/>
</dbReference>
<dbReference type="GO" id="GO:0005975">
    <property type="term" value="P:carbohydrate metabolic process"/>
    <property type="evidence" value="ECO:0007669"/>
    <property type="project" value="InterPro"/>
</dbReference>
<feature type="transmembrane region" description="Helical" evidence="7">
    <location>
        <begin position="295"/>
        <end position="315"/>
    </location>
</feature>
<feature type="transmembrane region" description="Helical" evidence="7">
    <location>
        <begin position="506"/>
        <end position="524"/>
    </location>
</feature>
<evidence type="ECO:0000256" key="4">
    <source>
        <dbReference type="ARBA" id="ARBA00022989"/>
    </source>
</evidence>
<dbReference type="SUPFAM" id="SSF53067">
    <property type="entry name" value="Actin-like ATPase domain"/>
    <property type="match status" value="2"/>
</dbReference>
<dbReference type="Pfam" id="PF00370">
    <property type="entry name" value="FGGY_N"/>
    <property type="match status" value="1"/>
</dbReference>
<proteinExistence type="predicted"/>
<dbReference type="InterPro" id="IPR011701">
    <property type="entry name" value="MFS"/>
</dbReference>
<keyword evidence="6" id="KW-0325">Glycoprotein</keyword>
<feature type="transmembrane region" description="Helical" evidence="7">
    <location>
        <begin position="225"/>
        <end position="252"/>
    </location>
</feature>
<evidence type="ECO:0000256" key="1">
    <source>
        <dbReference type="ARBA" id="ARBA00004651"/>
    </source>
</evidence>
<dbReference type="FunFam" id="1.20.1250.20:FF:000067">
    <property type="entry name" value="sialin isoform X2"/>
    <property type="match status" value="1"/>
</dbReference>
<dbReference type="AlphaFoldDB" id="A0A7R9FXZ4"/>
<feature type="transmembrane region" description="Helical" evidence="7">
    <location>
        <begin position="352"/>
        <end position="373"/>
    </location>
</feature>
<evidence type="ECO:0000256" key="6">
    <source>
        <dbReference type="ARBA" id="ARBA00023180"/>
    </source>
</evidence>
<evidence type="ECO:0000256" key="5">
    <source>
        <dbReference type="ARBA" id="ARBA00023136"/>
    </source>
</evidence>
<name>A0A7R9FXZ4_TIMSH</name>
<feature type="transmembrane region" description="Helical" evidence="7">
    <location>
        <begin position="437"/>
        <end position="454"/>
    </location>
</feature>
<feature type="transmembrane region" description="Helical" evidence="7">
    <location>
        <begin position="200"/>
        <end position="219"/>
    </location>
</feature>
<dbReference type="CDD" id="cd07777">
    <property type="entry name" value="ASKHA_NBD_FGGY_SHK"/>
    <property type="match status" value="1"/>
</dbReference>
<dbReference type="InterPro" id="IPR018484">
    <property type="entry name" value="FGGY_N"/>
</dbReference>
<evidence type="ECO:0000256" key="3">
    <source>
        <dbReference type="ARBA" id="ARBA00022692"/>
    </source>
</evidence>
<dbReference type="GO" id="GO:0016301">
    <property type="term" value="F:kinase activity"/>
    <property type="evidence" value="ECO:0007669"/>
    <property type="project" value="InterPro"/>
</dbReference>
<organism evidence="9">
    <name type="scientific">Timema shepardi</name>
    <name type="common">Walking stick</name>
    <dbReference type="NCBI Taxonomy" id="629360"/>
    <lineage>
        <taxon>Eukaryota</taxon>
        <taxon>Metazoa</taxon>
        <taxon>Ecdysozoa</taxon>
        <taxon>Arthropoda</taxon>
        <taxon>Hexapoda</taxon>
        <taxon>Insecta</taxon>
        <taxon>Pterygota</taxon>
        <taxon>Neoptera</taxon>
        <taxon>Polyneoptera</taxon>
        <taxon>Phasmatodea</taxon>
        <taxon>Timematodea</taxon>
        <taxon>Timematoidea</taxon>
        <taxon>Timematidae</taxon>
        <taxon>Timema</taxon>
    </lineage>
</organism>
<comment type="subcellular location">
    <subcellularLocation>
        <location evidence="1">Cell membrane</location>
        <topology evidence="1">Multi-pass membrane protein</topology>
    </subcellularLocation>
</comment>
<keyword evidence="4 7" id="KW-1133">Transmembrane helix</keyword>
<evidence type="ECO:0000259" key="8">
    <source>
        <dbReference type="PROSITE" id="PS50850"/>
    </source>
</evidence>